<dbReference type="InterPro" id="IPR001498">
    <property type="entry name" value="Impact_N"/>
</dbReference>
<feature type="domain" description="UPF0029" evidence="3">
    <location>
        <begin position="143"/>
        <end position="198"/>
    </location>
</feature>
<evidence type="ECO:0000259" key="2">
    <source>
        <dbReference type="Pfam" id="PF01205"/>
    </source>
</evidence>
<organism evidence="4 5">
    <name type="scientific">Corallincola platygyrae</name>
    <dbReference type="NCBI Taxonomy" id="1193278"/>
    <lineage>
        <taxon>Bacteria</taxon>
        <taxon>Pseudomonadati</taxon>
        <taxon>Pseudomonadota</taxon>
        <taxon>Gammaproteobacteria</taxon>
        <taxon>Alteromonadales</taxon>
        <taxon>Psychromonadaceae</taxon>
        <taxon>Corallincola</taxon>
    </lineage>
</organism>
<sequence length="205" mass="21500">MSSTGYRVPASAQSAEQEIKRSRFIAIAARTDTPEAAKAFIEGVRAEHPQARHVCSAFVAGAPTDTQCLGFSDDGEPNGTAGKPILAVLQGSGVGEIAIAVVRYSGGIKLGTGGLVRAYGGTAQMAMQQLAWLEVEPQQQITLTFGYDLTARVEQLIAAAEGKVVTASYDAEVRFEATVPTRETDALVKQLTDAAGGQISCVVKR</sequence>
<proteinExistence type="inferred from homology"/>
<dbReference type="EMBL" id="JBHUHT010000011">
    <property type="protein sequence ID" value="MFD2096197.1"/>
    <property type="molecule type" value="Genomic_DNA"/>
</dbReference>
<feature type="domain" description="Impact N-terminal" evidence="2">
    <location>
        <begin position="20"/>
        <end position="126"/>
    </location>
</feature>
<dbReference type="NCBIfam" id="TIGR00257">
    <property type="entry name" value="IMPACT_YIGZ"/>
    <property type="match status" value="1"/>
</dbReference>
<dbReference type="InterPro" id="IPR015796">
    <property type="entry name" value="Impact_YigZ-like"/>
</dbReference>
<dbReference type="Pfam" id="PF09186">
    <property type="entry name" value="DUF1949"/>
    <property type="match status" value="1"/>
</dbReference>
<dbReference type="RefSeq" id="WP_345341299.1">
    <property type="nucleotide sequence ID" value="NZ_BAABLI010000017.1"/>
</dbReference>
<dbReference type="Gene3D" id="3.30.70.240">
    <property type="match status" value="1"/>
</dbReference>
<reference evidence="5" key="1">
    <citation type="journal article" date="2019" name="Int. J. Syst. Evol. Microbiol.">
        <title>The Global Catalogue of Microorganisms (GCM) 10K type strain sequencing project: providing services to taxonomists for standard genome sequencing and annotation.</title>
        <authorList>
            <consortium name="The Broad Institute Genomics Platform"/>
            <consortium name="The Broad Institute Genome Sequencing Center for Infectious Disease"/>
            <person name="Wu L."/>
            <person name="Ma J."/>
        </authorList>
    </citation>
    <scope>NUCLEOTIDE SEQUENCE [LARGE SCALE GENOMIC DNA]</scope>
    <source>
        <strain evidence="5">CGMCC 1.10992</strain>
    </source>
</reference>
<dbReference type="Pfam" id="PF01205">
    <property type="entry name" value="Impact_N"/>
    <property type="match status" value="1"/>
</dbReference>
<dbReference type="InterPro" id="IPR035647">
    <property type="entry name" value="EFG_III/V"/>
</dbReference>
<dbReference type="PANTHER" id="PTHR16301">
    <property type="entry name" value="IMPACT-RELATED"/>
    <property type="match status" value="1"/>
</dbReference>
<evidence type="ECO:0000313" key="5">
    <source>
        <dbReference type="Proteomes" id="UP001597380"/>
    </source>
</evidence>
<dbReference type="InterPro" id="IPR036956">
    <property type="entry name" value="Impact_N_sf"/>
</dbReference>
<gene>
    <name evidence="4" type="ORF">ACFSJ3_09395</name>
</gene>
<name>A0ABW4XMJ5_9GAMM</name>
<protein>
    <submittedName>
        <fullName evidence="4">YigZ family protein</fullName>
    </submittedName>
</protein>
<dbReference type="Gene3D" id="3.30.230.30">
    <property type="entry name" value="Impact, N-terminal domain"/>
    <property type="match status" value="1"/>
</dbReference>
<accession>A0ABW4XMJ5</accession>
<dbReference type="SUPFAM" id="SSF54211">
    <property type="entry name" value="Ribosomal protein S5 domain 2-like"/>
    <property type="match status" value="1"/>
</dbReference>
<dbReference type="SUPFAM" id="SSF54980">
    <property type="entry name" value="EF-G C-terminal domain-like"/>
    <property type="match status" value="1"/>
</dbReference>
<dbReference type="Proteomes" id="UP001597380">
    <property type="component" value="Unassembled WGS sequence"/>
</dbReference>
<evidence type="ECO:0000259" key="3">
    <source>
        <dbReference type="Pfam" id="PF09186"/>
    </source>
</evidence>
<dbReference type="InterPro" id="IPR023582">
    <property type="entry name" value="Impact"/>
</dbReference>
<dbReference type="InterPro" id="IPR020568">
    <property type="entry name" value="Ribosomal_Su5_D2-typ_SF"/>
</dbReference>
<keyword evidence="5" id="KW-1185">Reference proteome</keyword>
<dbReference type="InterPro" id="IPR015269">
    <property type="entry name" value="UPF0029_Impact_C"/>
</dbReference>
<comment type="similarity">
    <text evidence="1">Belongs to the IMPACT family.</text>
</comment>
<comment type="caution">
    <text evidence="4">The sequence shown here is derived from an EMBL/GenBank/DDBJ whole genome shotgun (WGS) entry which is preliminary data.</text>
</comment>
<dbReference type="PANTHER" id="PTHR16301:SF20">
    <property type="entry name" value="IMPACT FAMILY MEMBER YIGZ"/>
    <property type="match status" value="1"/>
</dbReference>
<evidence type="ECO:0000313" key="4">
    <source>
        <dbReference type="EMBL" id="MFD2096197.1"/>
    </source>
</evidence>
<evidence type="ECO:0000256" key="1">
    <source>
        <dbReference type="ARBA" id="ARBA00007665"/>
    </source>
</evidence>